<sequence length="171" mass="18487">MANLLIIWDSMTGGSKAMAKAAYDAAIEAAKDAANQEDGTSVKIIHAANICVDDMMRTDGYLFVCPENLAAMSGVMKAMFDRLYYPCLDEIQGRAYAMMICAGSDGSNAVRQIERICTGWRLRAVANPIIICTNIQDKKTILAPKKLDKPTLAPCRDLGCRMAAGLALGIF</sequence>
<dbReference type="Proteomes" id="UP000242561">
    <property type="component" value="Chromosome"/>
</dbReference>
<dbReference type="EMBL" id="CP018154">
    <property type="protein sequence ID" value="APG61870.1"/>
    <property type="molecule type" value="Genomic_DNA"/>
</dbReference>
<reference evidence="2 3" key="1">
    <citation type="submission" date="2016-11" db="EMBL/GenBank/DDBJ databases">
        <title>Sphingorhabdus sp. LPB0140, isolated from marine environment.</title>
        <authorList>
            <person name="Kim E."/>
            <person name="Yi H."/>
        </authorList>
    </citation>
    <scope>NUCLEOTIDE SEQUENCE [LARGE SCALE GENOMIC DNA]</scope>
    <source>
        <strain evidence="2 3">LPB0140</strain>
    </source>
</reference>
<proteinExistence type="predicted"/>
<dbReference type="KEGG" id="sphl:LPB140_02435"/>
<keyword evidence="3" id="KW-1185">Reference proteome</keyword>
<evidence type="ECO:0000259" key="1">
    <source>
        <dbReference type="Pfam" id="PF03358"/>
    </source>
</evidence>
<evidence type="ECO:0000313" key="2">
    <source>
        <dbReference type="EMBL" id="APG61870.1"/>
    </source>
</evidence>
<dbReference type="Pfam" id="PF03358">
    <property type="entry name" value="FMN_red"/>
    <property type="match status" value="1"/>
</dbReference>
<feature type="domain" description="NADPH-dependent FMN reductase-like" evidence="1">
    <location>
        <begin position="49"/>
        <end position="124"/>
    </location>
</feature>
<dbReference type="InterPro" id="IPR005025">
    <property type="entry name" value="FMN_Rdtase-like_dom"/>
</dbReference>
<dbReference type="InterPro" id="IPR029039">
    <property type="entry name" value="Flavoprotein-like_sf"/>
</dbReference>
<gene>
    <name evidence="2" type="ORF">LPB140_02435</name>
</gene>
<dbReference type="OrthoDB" id="5736081at2"/>
<protein>
    <submittedName>
        <fullName evidence="2">Flavodoxin</fullName>
    </submittedName>
</protein>
<dbReference type="SUPFAM" id="SSF52218">
    <property type="entry name" value="Flavoproteins"/>
    <property type="match status" value="1"/>
</dbReference>
<dbReference type="GO" id="GO:0016491">
    <property type="term" value="F:oxidoreductase activity"/>
    <property type="evidence" value="ECO:0007669"/>
    <property type="project" value="InterPro"/>
</dbReference>
<name>A0A1L3J9S5_9SPHN</name>
<dbReference type="Gene3D" id="3.40.50.360">
    <property type="match status" value="1"/>
</dbReference>
<dbReference type="AlphaFoldDB" id="A0A1L3J9S5"/>
<evidence type="ECO:0000313" key="3">
    <source>
        <dbReference type="Proteomes" id="UP000242561"/>
    </source>
</evidence>
<dbReference type="STRING" id="1913578.LPB140_02435"/>
<accession>A0A1L3J9S5</accession>
<organism evidence="2 3">
    <name type="scientific">Sphingorhabdus lutea</name>
    <dbReference type="NCBI Taxonomy" id="1913578"/>
    <lineage>
        <taxon>Bacteria</taxon>
        <taxon>Pseudomonadati</taxon>
        <taxon>Pseudomonadota</taxon>
        <taxon>Alphaproteobacteria</taxon>
        <taxon>Sphingomonadales</taxon>
        <taxon>Sphingomonadaceae</taxon>
        <taxon>Sphingorhabdus</taxon>
    </lineage>
</organism>
<dbReference type="RefSeq" id="WP_072558517.1">
    <property type="nucleotide sequence ID" value="NZ_CP018154.1"/>
</dbReference>